<dbReference type="AlphaFoldDB" id="A0A3E2HPW5"/>
<protein>
    <recommendedName>
        <fullName evidence="2">BRCT domain-containing protein</fullName>
    </recommendedName>
</protein>
<dbReference type="FunFam" id="3.40.50.10190:FF:000048">
    <property type="entry name" value="DNA repair protein Rtt107"/>
    <property type="match status" value="1"/>
</dbReference>
<feature type="domain" description="BRCT" evidence="2">
    <location>
        <begin position="103"/>
        <end position="193"/>
    </location>
</feature>
<dbReference type="GO" id="GO:1990683">
    <property type="term" value="P:DNA double-strand break attachment to nuclear envelope"/>
    <property type="evidence" value="ECO:0007669"/>
    <property type="project" value="TreeGrafter"/>
</dbReference>
<feature type="domain" description="BRCT" evidence="2">
    <location>
        <begin position="5"/>
        <end position="102"/>
    </location>
</feature>
<dbReference type="SMART" id="SM00292">
    <property type="entry name" value="BRCT"/>
    <property type="match status" value="6"/>
</dbReference>
<dbReference type="Proteomes" id="UP000258309">
    <property type="component" value="Unassembled WGS sequence"/>
</dbReference>
<dbReference type="GO" id="GO:0005634">
    <property type="term" value="C:nucleus"/>
    <property type="evidence" value="ECO:0007669"/>
    <property type="project" value="TreeGrafter"/>
</dbReference>
<dbReference type="InterPro" id="IPR001357">
    <property type="entry name" value="BRCT_dom"/>
</dbReference>
<dbReference type="GO" id="GO:0006302">
    <property type="term" value="P:double-strand break repair"/>
    <property type="evidence" value="ECO:0007669"/>
    <property type="project" value="TreeGrafter"/>
</dbReference>
<feature type="region of interest" description="Disordered" evidence="1">
    <location>
        <begin position="573"/>
        <end position="630"/>
    </location>
</feature>
<dbReference type="EMBL" id="NCSJ02000009">
    <property type="protein sequence ID" value="RFU35403.1"/>
    <property type="molecule type" value="Genomic_DNA"/>
</dbReference>
<feature type="region of interest" description="Disordered" evidence="1">
    <location>
        <begin position="447"/>
        <end position="560"/>
    </location>
</feature>
<dbReference type="OrthoDB" id="342264at2759"/>
<dbReference type="CDD" id="cd18437">
    <property type="entry name" value="BRCT_BRC1_like_rpt3"/>
    <property type="match status" value="1"/>
</dbReference>
<dbReference type="FunFam" id="3.40.50.10190:FF:000066">
    <property type="entry name" value="BRCT domain protein (Eurofung)"/>
    <property type="match status" value="1"/>
</dbReference>
<dbReference type="PANTHER" id="PTHR47667">
    <property type="entry name" value="REGULATOR OF TY1 TRANSPOSITION PROTEIN 107"/>
    <property type="match status" value="1"/>
</dbReference>
<organism evidence="3 4">
    <name type="scientific">Scytalidium lignicola</name>
    <name type="common">Hyphomycete</name>
    <dbReference type="NCBI Taxonomy" id="5539"/>
    <lineage>
        <taxon>Eukaryota</taxon>
        <taxon>Fungi</taxon>
        <taxon>Dikarya</taxon>
        <taxon>Ascomycota</taxon>
        <taxon>Pezizomycotina</taxon>
        <taxon>Leotiomycetes</taxon>
        <taxon>Leotiomycetes incertae sedis</taxon>
        <taxon>Scytalidium</taxon>
    </lineage>
</organism>
<sequence length="859" mass="96232">MDRGKGNPLFEYCVFAIVPSRDLPLKLAVELEQTLKNHAGIVKKTALDGTIDLTDLTHIISTTSDFPQCSAARQQLIPVVTPNWITQSLLKNKAAQMRPFNPDPNLIFSNVNISCADLPAGDKDAIIGAVLAMGGMESNSISRQTTHICALTVDNDKCKEALEKKLKAKIVLPHWFDDCLKLGKRIDEVPYLLPNPEVFSKTADESVQIPRISTLEGATSPRPKYLPTPTDSPDKRCLDVFKGKNVMLSDDLGLGNRLRGVIEQLIEGGGGSMTNSVHDANMYVCHYREGRDYVFACRDGKDVGNLSWLYHLITHNEWTSPLRRLLHYPLPKGGIPGFQDYRITLSNYGGEARIYLENLVAASGATFTKSMKQDNTHLVTARKSSEKCQAAAEWNIHMINHLWLEESYAKCQMQTLTNPRYTHFPPRTNLGEVVGQTQFDEEVLKSKYFPCDPTPRPDDPQPPRAAMHDREHNSESAKMSDTHNDGEADELESGQISRVKEKPSKTNKPTPKAKAGSDDITKQHLMTTPSVNRRISVGKENESPYTPSSTNSRSAKDRAMSKLHDLAPDIELYEKEKKRGGQVWGGKRAAHQLDKERSKDRSSSPLHATNVEDEHYSEEERTPKRVKTSRPPITVRLLLTGYKGWLNNPNKEDTDKRKLRDLGILITTDPNNCTHVAAPGIVRTQKFLCVLAASPIILSSEFVDKCIVEGELPDVNDYLLKDKENEKKFDMKLKDSLARAKANKRQLLRGIPIYCTAEVPNGPDTYKSIVEANGGLFYVYRARSGASIRQVNPEEDESGGEPVYLVTGLRPEERKLWPKFEEMAKGGNMEPRIVQPEWLLEVALSQELKWKSKYLATNA</sequence>
<dbReference type="OMA" id="SWLYHLI"/>
<feature type="compositionally biased region" description="Polar residues" evidence="1">
    <location>
        <begin position="524"/>
        <end position="533"/>
    </location>
</feature>
<evidence type="ECO:0000256" key="1">
    <source>
        <dbReference type="SAM" id="MobiDB-lite"/>
    </source>
</evidence>
<proteinExistence type="predicted"/>
<evidence type="ECO:0000313" key="4">
    <source>
        <dbReference type="Proteomes" id="UP000258309"/>
    </source>
</evidence>
<feature type="non-terminal residue" evidence="3">
    <location>
        <position position="1"/>
    </location>
</feature>
<dbReference type="Gene3D" id="3.40.50.10190">
    <property type="entry name" value="BRCT domain"/>
    <property type="match status" value="5"/>
</dbReference>
<feature type="compositionally biased region" description="Polar residues" evidence="1">
    <location>
        <begin position="543"/>
        <end position="553"/>
    </location>
</feature>
<evidence type="ECO:0000313" key="3">
    <source>
        <dbReference type="EMBL" id="RFU35403.1"/>
    </source>
</evidence>
<dbReference type="STRING" id="5539.A0A3E2HPW5"/>
<dbReference type="CDD" id="cd18436">
    <property type="entry name" value="BRCT_BRC1_like_rpt2"/>
    <property type="match status" value="1"/>
</dbReference>
<gene>
    <name evidence="3" type="ORF">B7463_g997</name>
</gene>
<dbReference type="PANTHER" id="PTHR47667:SF1">
    <property type="entry name" value="REGULATOR OF TY1 TRANSPOSITION PROTEIN 107"/>
    <property type="match status" value="1"/>
</dbReference>
<dbReference type="CDD" id="cd17743">
    <property type="entry name" value="BRCT_BRC1_like_rpt5"/>
    <property type="match status" value="1"/>
</dbReference>
<feature type="domain" description="BRCT" evidence="2">
    <location>
        <begin position="338"/>
        <end position="410"/>
    </location>
</feature>
<feature type="compositionally biased region" description="Basic and acidic residues" evidence="1">
    <location>
        <begin position="455"/>
        <end position="486"/>
    </location>
</feature>
<feature type="non-terminal residue" evidence="3">
    <location>
        <position position="859"/>
    </location>
</feature>
<keyword evidence="4" id="KW-1185">Reference proteome</keyword>
<dbReference type="InterPro" id="IPR036420">
    <property type="entry name" value="BRCT_dom_sf"/>
</dbReference>
<evidence type="ECO:0000259" key="2">
    <source>
        <dbReference type="PROSITE" id="PS50172"/>
    </source>
</evidence>
<reference evidence="3 4" key="1">
    <citation type="submission" date="2018-05" db="EMBL/GenBank/DDBJ databases">
        <title>Draft genome sequence of Scytalidium lignicola DSM 105466, a ubiquitous saprotrophic fungus.</title>
        <authorList>
            <person name="Buettner E."/>
            <person name="Gebauer A.M."/>
            <person name="Hofrichter M."/>
            <person name="Liers C."/>
            <person name="Kellner H."/>
        </authorList>
    </citation>
    <scope>NUCLEOTIDE SEQUENCE [LARGE SCALE GENOMIC DNA]</scope>
    <source>
        <strain evidence="3 4">DSM 105466</strain>
    </source>
</reference>
<dbReference type="Pfam" id="PF16770">
    <property type="entry name" value="RTT107_BRCT_5"/>
    <property type="match status" value="1"/>
</dbReference>
<dbReference type="CDD" id="cd18439">
    <property type="entry name" value="BRCT_BRC1_like_rpt6"/>
    <property type="match status" value="1"/>
</dbReference>
<accession>A0A3E2HPW5</accession>
<dbReference type="InterPro" id="IPR053036">
    <property type="entry name" value="CellCycle_DNARepair_Reg"/>
</dbReference>
<dbReference type="CDD" id="cd18438">
    <property type="entry name" value="BRCT_BRC1_like_rpt4"/>
    <property type="match status" value="1"/>
</dbReference>
<dbReference type="PROSITE" id="PS50172">
    <property type="entry name" value="BRCT"/>
    <property type="match status" value="4"/>
</dbReference>
<dbReference type="Pfam" id="PF00533">
    <property type="entry name" value="BRCT"/>
    <property type="match status" value="1"/>
</dbReference>
<name>A0A3E2HPW5_SCYLI</name>
<dbReference type="SUPFAM" id="SSF52113">
    <property type="entry name" value="BRCT domain"/>
    <property type="match status" value="6"/>
</dbReference>
<dbReference type="GO" id="GO:0035361">
    <property type="term" value="C:Cul8-RING ubiquitin ligase complex"/>
    <property type="evidence" value="ECO:0007669"/>
    <property type="project" value="TreeGrafter"/>
</dbReference>
<feature type="compositionally biased region" description="Basic and acidic residues" evidence="1">
    <location>
        <begin position="610"/>
        <end position="623"/>
    </location>
</feature>
<feature type="compositionally biased region" description="Basic and acidic residues" evidence="1">
    <location>
        <begin position="591"/>
        <end position="602"/>
    </location>
</feature>
<comment type="caution">
    <text evidence="3">The sequence shown here is derived from an EMBL/GenBank/DDBJ whole genome shotgun (WGS) entry which is preliminary data.</text>
</comment>
<feature type="domain" description="BRCT" evidence="2">
    <location>
        <begin position="743"/>
        <end position="856"/>
    </location>
</feature>
<dbReference type="Pfam" id="PF12738">
    <property type="entry name" value="PTCB-BRCT"/>
    <property type="match status" value="1"/>
</dbReference>